<gene>
    <name evidence="2" type="ORF">AB0D95_24165</name>
</gene>
<evidence type="ECO:0008006" key="4">
    <source>
        <dbReference type="Google" id="ProtNLM"/>
    </source>
</evidence>
<name>A0ABV3EW06_9ACTN</name>
<comment type="caution">
    <text evidence="2">The sequence shown here is derived from an EMBL/GenBank/DDBJ whole genome shotgun (WGS) entry which is preliminary data.</text>
</comment>
<accession>A0ABV3EW06</accession>
<evidence type="ECO:0000313" key="2">
    <source>
        <dbReference type="EMBL" id="MEU9580316.1"/>
    </source>
</evidence>
<dbReference type="PANTHER" id="PTHR34613:SF1">
    <property type="entry name" value="SLL6017 PROTEIN"/>
    <property type="match status" value="1"/>
</dbReference>
<evidence type="ECO:0000256" key="1">
    <source>
        <dbReference type="SAM" id="MobiDB-lite"/>
    </source>
</evidence>
<organism evidence="2 3">
    <name type="scientific">Streptomyces chilikensis</name>
    <dbReference type="NCBI Taxonomy" id="1194079"/>
    <lineage>
        <taxon>Bacteria</taxon>
        <taxon>Bacillati</taxon>
        <taxon>Actinomycetota</taxon>
        <taxon>Actinomycetes</taxon>
        <taxon>Kitasatosporales</taxon>
        <taxon>Streptomycetaceae</taxon>
        <taxon>Streptomyces</taxon>
    </lineage>
</organism>
<dbReference type="PANTHER" id="PTHR34613">
    <property type="entry name" value="SLL0800 PROTEIN"/>
    <property type="match status" value="1"/>
</dbReference>
<dbReference type="RefSeq" id="WP_359275972.1">
    <property type="nucleotide sequence ID" value="NZ_JBEZNA010000071.1"/>
</dbReference>
<proteinExistence type="predicted"/>
<protein>
    <recommendedName>
        <fullName evidence="4">Transposase (putative) YhgA-like domain-containing protein</fullName>
    </recommendedName>
</protein>
<dbReference type="EMBL" id="JBEZNA010000071">
    <property type="protein sequence ID" value="MEU9580316.1"/>
    <property type="molecule type" value="Genomic_DNA"/>
</dbReference>
<evidence type="ECO:0000313" key="3">
    <source>
        <dbReference type="Proteomes" id="UP001551584"/>
    </source>
</evidence>
<dbReference type="Proteomes" id="UP001551584">
    <property type="component" value="Unassembled WGS sequence"/>
</dbReference>
<reference evidence="2 3" key="1">
    <citation type="submission" date="2024-06" db="EMBL/GenBank/DDBJ databases">
        <title>The Natural Products Discovery Center: Release of the First 8490 Sequenced Strains for Exploring Actinobacteria Biosynthetic Diversity.</title>
        <authorList>
            <person name="Kalkreuter E."/>
            <person name="Kautsar S.A."/>
            <person name="Yang D."/>
            <person name="Bader C.D."/>
            <person name="Teijaro C.N."/>
            <person name="Fluegel L."/>
            <person name="Davis C.M."/>
            <person name="Simpson J.R."/>
            <person name="Lauterbach L."/>
            <person name="Steele A.D."/>
            <person name="Gui C."/>
            <person name="Meng S."/>
            <person name="Li G."/>
            <person name="Viehrig K."/>
            <person name="Ye F."/>
            <person name="Su P."/>
            <person name="Kiefer A.F."/>
            <person name="Nichols A."/>
            <person name="Cepeda A.J."/>
            <person name="Yan W."/>
            <person name="Fan B."/>
            <person name="Jiang Y."/>
            <person name="Adhikari A."/>
            <person name="Zheng C.-J."/>
            <person name="Schuster L."/>
            <person name="Cowan T.M."/>
            <person name="Smanski M.J."/>
            <person name="Chevrette M.G."/>
            <person name="De Carvalho L.P.S."/>
            <person name="Shen B."/>
        </authorList>
    </citation>
    <scope>NUCLEOTIDE SEQUENCE [LARGE SCALE GENOMIC DNA]</scope>
    <source>
        <strain evidence="2 3">NPDC048117</strain>
    </source>
</reference>
<feature type="region of interest" description="Disordered" evidence="1">
    <location>
        <begin position="290"/>
        <end position="310"/>
    </location>
</feature>
<keyword evidence="3" id="KW-1185">Reference proteome</keyword>
<sequence length="310" mass="34526">MVSSAHEALHRIFRDHPDLFYRLSSRLGYDLPPPTKAAVECPDVTETAAIERRIDTLIRFETESQGPFLLAVEAQGKPDPAKPSSWAYYVSYLWSKYRLPTHLMVVCQDRRTAAWAQRPVSSGLPFLPTLTVRPMVVGPHNTPVIADPRQAREDILMATLSAITHAAEPDIDDILKALSRALRDVPEDQGSQVVEYTAQGLRHGRAKQLWKELLMADTSFYRSWLFEEVRDEGRAETFVASILLVLVLEQRGVKVSEEVRKRVEDIDDPEVLRMVLARAVTAPTAEAIFDGATPAGPWAQPRGGGAGPQP</sequence>